<evidence type="ECO:0000256" key="1">
    <source>
        <dbReference type="SAM" id="SignalP"/>
    </source>
</evidence>
<evidence type="ECO:0000313" key="3">
    <source>
        <dbReference type="Proteomes" id="UP000596661"/>
    </source>
</evidence>
<reference evidence="2" key="2">
    <citation type="submission" date="2021-03" db="UniProtKB">
        <authorList>
            <consortium name="EnsemblPlants"/>
        </authorList>
    </citation>
    <scope>IDENTIFICATION</scope>
</reference>
<evidence type="ECO:0008006" key="4">
    <source>
        <dbReference type="Google" id="ProtNLM"/>
    </source>
</evidence>
<dbReference type="EMBL" id="UZAU01000706">
    <property type="status" value="NOT_ANNOTATED_CDS"/>
    <property type="molecule type" value="Genomic_DNA"/>
</dbReference>
<accession>A0A803Q8B3</accession>
<proteinExistence type="predicted"/>
<dbReference type="Gene3D" id="3.60.40.10">
    <property type="entry name" value="PPM-type phosphatase domain"/>
    <property type="match status" value="1"/>
</dbReference>
<dbReference type="SUPFAM" id="SSF81606">
    <property type="entry name" value="PP2C-like"/>
    <property type="match status" value="1"/>
</dbReference>
<dbReference type="AlphaFoldDB" id="A0A803Q8B3"/>
<keyword evidence="1" id="KW-0732">Signal</keyword>
<feature type="chain" id="PRO_5030738307" description="Pectinesterase inhibitor domain-containing protein" evidence="1">
    <location>
        <begin position="25"/>
        <end position="199"/>
    </location>
</feature>
<organism evidence="2 3">
    <name type="scientific">Cannabis sativa</name>
    <name type="common">Hemp</name>
    <name type="synonym">Marijuana</name>
    <dbReference type="NCBI Taxonomy" id="3483"/>
    <lineage>
        <taxon>Eukaryota</taxon>
        <taxon>Viridiplantae</taxon>
        <taxon>Streptophyta</taxon>
        <taxon>Embryophyta</taxon>
        <taxon>Tracheophyta</taxon>
        <taxon>Spermatophyta</taxon>
        <taxon>Magnoliopsida</taxon>
        <taxon>eudicotyledons</taxon>
        <taxon>Gunneridae</taxon>
        <taxon>Pentapetalae</taxon>
        <taxon>rosids</taxon>
        <taxon>fabids</taxon>
        <taxon>Rosales</taxon>
        <taxon>Cannabaceae</taxon>
        <taxon>Cannabis</taxon>
    </lineage>
</organism>
<reference evidence="2" key="1">
    <citation type="submission" date="2018-11" db="EMBL/GenBank/DDBJ databases">
        <authorList>
            <person name="Grassa J C."/>
        </authorList>
    </citation>
    <scope>NUCLEOTIDE SEQUENCE [LARGE SCALE GENOMIC DNA]</scope>
</reference>
<dbReference type="EnsemblPlants" id="evm.model.08.1321">
    <property type="protein sequence ID" value="cds.evm.model.08.1321"/>
    <property type="gene ID" value="evm.TU.08.1321"/>
</dbReference>
<sequence>MESLKRTIMAILLLVVMTLGMAEAQMPSCASKLVACADYLNSTKPELPSSLACVTSTTALPYPFSSNSTKIFFDLGFWGFVEMVAQFFYNKMGTYLITPKTDKLFEDGVNDRLRCRLSSMQGWRASIEDAHAAYSDLDAYTSFFAVYDGRGGNLLNFRLMPLLRSLAIPPHFRLLLSNYSSAMFFSMNAVLKKLCGLNG</sequence>
<dbReference type="Gramene" id="evm.model.08.1321">
    <property type="protein sequence ID" value="cds.evm.model.08.1321"/>
    <property type="gene ID" value="evm.TU.08.1321"/>
</dbReference>
<feature type="signal peptide" evidence="1">
    <location>
        <begin position="1"/>
        <end position="24"/>
    </location>
</feature>
<dbReference type="InterPro" id="IPR036457">
    <property type="entry name" value="PPM-type-like_dom_sf"/>
</dbReference>
<name>A0A803Q8B3_CANSA</name>
<protein>
    <recommendedName>
        <fullName evidence="4">Pectinesterase inhibitor domain-containing protein</fullName>
    </recommendedName>
</protein>
<keyword evidence="3" id="KW-1185">Reference proteome</keyword>
<evidence type="ECO:0000313" key="2">
    <source>
        <dbReference type="EnsemblPlants" id="cds.evm.model.08.1321"/>
    </source>
</evidence>
<dbReference type="Proteomes" id="UP000596661">
    <property type="component" value="Chromosome 8"/>
</dbReference>